<gene>
    <name evidence="2" type="ORF">VKT23_013357</name>
</gene>
<protein>
    <recommendedName>
        <fullName evidence="1">Galactose oxidase-like Early set domain-containing protein</fullName>
    </recommendedName>
</protein>
<dbReference type="Pfam" id="PF09118">
    <property type="entry name" value="GO-like_E_set"/>
    <property type="match status" value="1"/>
</dbReference>
<feature type="domain" description="Galactose oxidase-like Early set" evidence="1">
    <location>
        <begin position="5"/>
        <end position="99"/>
    </location>
</feature>
<dbReference type="InterPro" id="IPR015202">
    <property type="entry name" value="GO-like_E_set"/>
</dbReference>
<dbReference type="PANTHER" id="PTHR32208:SF21">
    <property type="entry name" value="LOW QUALITY PROTEIN: ALDEHYDE OXIDASE GLOX-LIKE"/>
    <property type="match status" value="1"/>
</dbReference>
<dbReference type="PANTHER" id="PTHR32208">
    <property type="entry name" value="SECRETED PROTEIN-RELATED"/>
    <property type="match status" value="1"/>
</dbReference>
<accession>A0ABR1J3J8</accession>
<dbReference type="Gene3D" id="2.60.40.10">
    <property type="entry name" value="Immunoglobulins"/>
    <property type="match status" value="1"/>
</dbReference>
<dbReference type="CDD" id="cd02851">
    <property type="entry name" value="E_set_GO_C"/>
    <property type="match status" value="1"/>
</dbReference>
<keyword evidence="3" id="KW-1185">Reference proteome</keyword>
<name>A0ABR1J3J8_9AGAR</name>
<evidence type="ECO:0000259" key="1">
    <source>
        <dbReference type="Pfam" id="PF09118"/>
    </source>
</evidence>
<dbReference type="Proteomes" id="UP001498398">
    <property type="component" value="Unassembled WGS sequence"/>
</dbReference>
<dbReference type="InterPro" id="IPR013783">
    <property type="entry name" value="Ig-like_fold"/>
</dbReference>
<dbReference type="SUPFAM" id="SSF81296">
    <property type="entry name" value="E set domains"/>
    <property type="match status" value="1"/>
</dbReference>
<reference evidence="2 3" key="1">
    <citation type="submission" date="2024-01" db="EMBL/GenBank/DDBJ databases">
        <title>A draft genome for the cacao thread blight pathogen Marasmiellus scandens.</title>
        <authorList>
            <person name="Baruah I.K."/>
            <person name="Leung J."/>
            <person name="Bukari Y."/>
            <person name="Amoako-Attah I."/>
            <person name="Meinhardt L.W."/>
            <person name="Bailey B.A."/>
            <person name="Cohen S.P."/>
        </authorList>
    </citation>
    <scope>NUCLEOTIDE SEQUENCE [LARGE SCALE GENOMIC DNA]</scope>
    <source>
        <strain evidence="2 3">GH-19</strain>
    </source>
</reference>
<dbReference type="InterPro" id="IPR014756">
    <property type="entry name" value="Ig_E-set"/>
</dbReference>
<proteinExistence type="predicted"/>
<sequence length="152" mass="15592">MSKPRPTYTGLPTTVNYNAVFRLSVQLPAGTTNVSVALIDLGFATHGVHMDHRFLKLKSSLSTDGKTLTVTGPPSATHYPPGPAYLYVVTDAGVPSFGHKTLIGTGASPRVDEGAMANMLSNSRTNAGFAPAAASPTVGEGSNVATAVIPAP</sequence>
<evidence type="ECO:0000313" key="2">
    <source>
        <dbReference type="EMBL" id="KAK7449212.1"/>
    </source>
</evidence>
<comment type="caution">
    <text evidence="2">The sequence shown here is derived from an EMBL/GenBank/DDBJ whole genome shotgun (WGS) entry which is preliminary data.</text>
</comment>
<dbReference type="EMBL" id="JBANRG010000036">
    <property type="protein sequence ID" value="KAK7449212.1"/>
    <property type="molecule type" value="Genomic_DNA"/>
</dbReference>
<evidence type="ECO:0000313" key="3">
    <source>
        <dbReference type="Proteomes" id="UP001498398"/>
    </source>
</evidence>
<organism evidence="2 3">
    <name type="scientific">Marasmiellus scandens</name>
    <dbReference type="NCBI Taxonomy" id="2682957"/>
    <lineage>
        <taxon>Eukaryota</taxon>
        <taxon>Fungi</taxon>
        <taxon>Dikarya</taxon>
        <taxon>Basidiomycota</taxon>
        <taxon>Agaricomycotina</taxon>
        <taxon>Agaricomycetes</taxon>
        <taxon>Agaricomycetidae</taxon>
        <taxon>Agaricales</taxon>
        <taxon>Marasmiineae</taxon>
        <taxon>Omphalotaceae</taxon>
        <taxon>Marasmiellus</taxon>
    </lineage>
</organism>